<feature type="compositionally biased region" description="Low complexity" evidence="1">
    <location>
        <begin position="437"/>
        <end position="448"/>
    </location>
</feature>
<feature type="region of interest" description="Disordered" evidence="1">
    <location>
        <begin position="24"/>
        <end position="238"/>
    </location>
</feature>
<protein>
    <recommendedName>
        <fullName evidence="2">WKF domain-containing protein</fullName>
    </recommendedName>
</protein>
<evidence type="ECO:0000313" key="3">
    <source>
        <dbReference type="EMBL" id="KAH7056022.1"/>
    </source>
</evidence>
<name>A0ABQ8GKU6_9PEZI</name>
<dbReference type="InterPro" id="IPR019327">
    <property type="entry name" value="WKF"/>
</dbReference>
<organism evidence="3 4">
    <name type="scientific">Macrophomina phaseolina</name>
    <dbReference type="NCBI Taxonomy" id="35725"/>
    <lineage>
        <taxon>Eukaryota</taxon>
        <taxon>Fungi</taxon>
        <taxon>Dikarya</taxon>
        <taxon>Ascomycota</taxon>
        <taxon>Pezizomycotina</taxon>
        <taxon>Dothideomycetes</taxon>
        <taxon>Dothideomycetes incertae sedis</taxon>
        <taxon>Botryosphaeriales</taxon>
        <taxon>Botryosphaeriaceae</taxon>
        <taxon>Macrophomina</taxon>
    </lineage>
</organism>
<dbReference type="EMBL" id="JAGTJR010000008">
    <property type="protein sequence ID" value="KAH7056022.1"/>
    <property type="molecule type" value="Genomic_DNA"/>
</dbReference>
<dbReference type="PANTHER" id="PTHR22306">
    <property type="entry name" value="CHROMOSOME 7 OPEN READING FRAME 50"/>
    <property type="match status" value="1"/>
</dbReference>
<evidence type="ECO:0000259" key="2">
    <source>
        <dbReference type="Pfam" id="PF10180"/>
    </source>
</evidence>
<feature type="compositionally biased region" description="Acidic residues" evidence="1">
    <location>
        <begin position="449"/>
        <end position="465"/>
    </location>
</feature>
<accession>A0ABQ8GKU6</accession>
<dbReference type="Proteomes" id="UP000774617">
    <property type="component" value="Unassembled WGS sequence"/>
</dbReference>
<feature type="compositionally biased region" description="Basic residues" evidence="1">
    <location>
        <begin position="98"/>
        <end position="107"/>
    </location>
</feature>
<feature type="domain" description="WKF" evidence="2">
    <location>
        <begin position="241"/>
        <end position="303"/>
    </location>
</feature>
<proteinExistence type="predicted"/>
<keyword evidence="4" id="KW-1185">Reference proteome</keyword>
<feature type="compositionally biased region" description="Low complexity" evidence="1">
    <location>
        <begin position="369"/>
        <end position="386"/>
    </location>
</feature>
<comment type="caution">
    <text evidence="3">The sequence shown here is derived from an EMBL/GenBank/DDBJ whole genome shotgun (WGS) entry which is preliminary data.</text>
</comment>
<dbReference type="Pfam" id="PF10180">
    <property type="entry name" value="WKF"/>
    <property type="match status" value="1"/>
</dbReference>
<feature type="compositionally biased region" description="Basic and acidic residues" evidence="1">
    <location>
        <begin position="108"/>
        <end position="119"/>
    </location>
</feature>
<feature type="compositionally biased region" description="Polar residues" evidence="1">
    <location>
        <begin position="177"/>
        <end position="193"/>
    </location>
</feature>
<sequence>MADAPDSASRVPAWKKLGLKLKYANDETPSADAPIPDPTSASKKRSRDEPHVAGSGANQSDGKPSETPSKRSKKRKLEQAGAAGEIEQSGSTPDKAPKRDKKEKKDKKREQKSADKTALPDRTTAAPENPGSQEKAAALSTPVRTLKRKKSVSFTPDTKKSDGDSGQQLFKAWAKGQTASSSGDSIVPSTESSAIEDDEPADEPSNISKKDLKKAKKEQRNAARVATQSTKEDKGLPPYVTYLDQYHSDRDGWKFNKKHQVDLLKNLFNLYRVPASYDPAVEAYIAGLKGANARYVLKERAQTALAETAADMSMDGPANRKAAADASLQKQINAAQKRYRESDEYQQHEHKRRRAELVLQALGHVEEPPAAAANKKAAPQKQPEAQQFEDAGNKKRSRPRKSRTQDFSSSEEEDSSSDESSVVSSSSEDPSSDSDSDSNSSSDSGSDSGSDENEASNDDGSESEVENINKKTSVKTKKQQDESEDSDNSGSE</sequence>
<dbReference type="PANTHER" id="PTHR22306:SF2">
    <property type="entry name" value="CHROMOSOME 7 OPEN READING FRAME 50"/>
    <property type="match status" value="1"/>
</dbReference>
<evidence type="ECO:0000256" key="1">
    <source>
        <dbReference type="SAM" id="MobiDB-lite"/>
    </source>
</evidence>
<reference evidence="3 4" key="1">
    <citation type="journal article" date="2021" name="Nat. Commun.">
        <title>Genetic determinants of endophytism in the Arabidopsis root mycobiome.</title>
        <authorList>
            <person name="Mesny F."/>
            <person name="Miyauchi S."/>
            <person name="Thiergart T."/>
            <person name="Pickel B."/>
            <person name="Atanasova L."/>
            <person name="Karlsson M."/>
            <person name="Huettel B."/>
            <person name="Barry K.W."/>
            <person name="Haridas S."/>
            <person name="Chen C."/>
            <person name="Bauer D."/>
            <person name="Andreopoulos W."/>
            <person name="Pangilinan J."/>
            <person name="LaButti K."/>
            <person name="Riley R."/>
            <person name="Lipzen A."/>
            <person name="Clum A."/>
            <person name="Drula E."/>
            <person name="Henrissat B."/>
            <person name="Kohler A."/>
            <person name="Grigoriev I.V."/>
            <person name="Martin F.M."/>
            <person name="Hacquard S."/>
        </authorList>
    </citation>
    <scope>NUCLEOTIDE SEQUENCE [LARGE SCALE GENOMIC DNA]</scope>
    <source>
        <strain evidence="3 4">MPI-SDFR-AT-0080</strain>
    </source>
</reference>
<feature type="region of interest" description="Disordered" evidence="1">
    <location>
        <begin position="369"/>
        <end position="492"/>
    </location>
</feature>
<feature type="compositionally biased region" description="Acidic residues" evidence="1">
    <location>
        <begin position="482"/>
        <end position="492"/>
    </location>
</feature>
<gene>
    <name evidence="3" type="ORF">B0J12DRAFT_440762</name>
</gene>
<evidence type="ECO:0000313" key="4">
    <source>
        <dbReference type="Proteomes" id="UP000774617"/>
    </source>
</evidence>
<feature type="compositionally biased region" description="Low complexity" evidence="1">
    <location>
        <begin position="418"/>
        <end position="429"/>
    </location>
</feature>